<name>M3VCW0_GORML</name>
<protein>
    <submittedName>
        <fullName evidence="1">Uncharacterized protein</fullName>
    </submittedName>
</protein>
<dbReference type="STRING" id="410332.SAMN04488550_3342"/>
<gene>
    <name evidence="1" type="ORF">GM1_001_00790</name>
</gene>
<dbReference type="RefSeq" id="WP_008375743.1">
    <property type="nucleotide sequence ID" value="NZ_BAOP01000001.1"/>
</dbReference>
<comment type="caution">
    <text evidence="1">The sequence shown here is derived from an EMBL/GenBank/DDBJ whole genome shotgun (WGS) entry which is preliminary data.</text>
</comment>
<dbReference type="AlphaFoldDB" id="M3VCW0"/>
<reference evidence="1 2" key="1">
    <citation type="submission" date="2013-02" db="EMBL/GenBank/DDBJ databases">
        <title>Whole genome shotgun sequence of Gordonia malaquae NBRC 108250.</title>
        <authorList>
            <person name="Yoshida I."/>
            <person name="Hosoyama A."/>
            <person name="Tsuchikane K."/>
            <person name="Ando Y."/>
            <person name="Baba S."/>
            <person name="Ohji S."/>
            <person name="Hamada M."/>
            <person name="Tamura T."/>
            <person name="Yamazoe A."/>
            <person name="Yamazaki S."/>
            <person name="Fujita N."/>
        </authorList>
    </citation>
    <scope>NUCLEOTIDE SEQUENCE [LARGE SCALE GENOMIC DNA]</scope>
    <source>
        <strain evidence="1 2">NBRC 108250</strain>
    </source>
</reference>
<dbReference type="Proteomes" id="UP000035009">
    <property type="component" value="Unassembled WGS sequence"/>
</dbReference>
<keyword evidence="2" id="KW-1185">Reference proteome</keyword>
<evidence type="ECO:0000313" key="1">
    <source>
        <dbReference type="EMBL" id="GAC77954.1"/>
    </source>
</evidence>
<proteinExistence type="predicted"/>
<dbReference type="EMBL" id="BAOP01000001">
    <property type="protein sequence ID" value="GAC77954.1"/>
    <property type="molecule type" value="Genomic_DNA"/>
</dbReference>
<dbReference type="OrthoDB" id="3697849at2"/>
<organism evidence="1 2">
    <name type="scientific">Gordonia malaquae NBRC 108250</name>
    <dbReference type="NCBI Taxonomy" id="1223542"/>
    <lineage>
        <taxon>Bacteria</taxon>
        <taxon>Bacillati</taxon>
        <taxon>Actinomycetota</taxon>
        <taxon>Actinomycetes</taxon>
        <taxon>Mycobacteriales</taxon>
        <taxon>Gordoniaceae</taxon>
        <taxon>Gordonia</taxon>
    </lineage>
</organism>
<accession>M3VCW0</accession>
<sequence>MTDLRAVADVVEETADIVRSRSHDLSWQSTFDTSDELVGILDQRAAALRSGDVASLADVRFWFLPTGPLCEIAASSGWLPEYTELGNRLDAL</sequence>
<evidence type="ECO:0000313" key="2">
    <source>
        <dbReference type="Proteomes" id="UP000035009"/>
    </source>
</evidence>